<protein>
    <submittedName>
        <fullName evidence="1">Uncharacterized protein</fullName>
    </submittedName>
</protein>
<dbReference type="Proteomes" id="UP000020077">
    <property type="component" value="Unassembled WGS sequence"/>
</dbReference>
<organism evidence="1 2">
    <name type="scientific">Candidatus Accumulibacter phosphatis</name>
    <dbReference type="NCBI Taxonomy" id="327160"/>
    <lineage>
        <taxon>Bacteria</taxon>
        <taxon>Pseudomonadati</taxon>
        <taxon>Pseudomonadota</taxon>
        <taxon>Betaproteobacteria</taxon>
        <taxon>Candidatus Accumulibacter</taxon>
    </lineage>
</organism>
<reference evidence="1 2" key="1">
    <citation type="submission" date="2014-02" db="EMBL/GenBank/DDBJ databases">
        <title>Expanding our view of genomic diversity in Candidatus Accumulibacter clades.</title>
        <authorList>
            <person name="Skennerton C.T."/>
            <person name="Barr J.J."/>
            <person name="Slater F.R."/>
            <person name="Bond P.L."/>
            <person name="Tyson G.W."/>
        </authorList>
    </citation>
    <scope>NUCLEOTIDE SEQUENCE [LARGE SCALE GENOMIC DNA]</scope>
    <source>
        <strain evidence="2">BA-91</strain>
    </source>
</reference>
<gene>
    <name evidence="1" type="ORF">AW09_000695</name>
</gene>
<comment type="caution">
    <text evidence="1">The sequence shown here is derived from an EMBL/GenBank/DDBJ whole genome shotgun (WGS) entry which is preliminary data.</text>
</comment>
<accession>A0A080LYS2</accession>
<dbReference type="EMBL" id="JDVG02000119">
    <property type="protein sequence ID" value="KFB74018.1"/>
    <property type="molecule type" value="Genomic_DNA"/>
</dbReference>
<evidence type="ECO:0000313" key="2">
    <source>
        <dbReference type="Proteomes" id="UP000020077"/>
    </source>
</evidence>
<proteinExistence type="predicted"/>
<dbReference type="AlphaFoldDB" id="A0A080LYS2"/>
<evidence type="ECO:0000313" key="1">
    <source>
        <dbReference type="EMBL" id="KFB74018.1"/>
    </source>
</evidence>
<name>A0A080LYS2_9PROT</name>
<sequence length="179" mass="20031">MSERSFPGPKCIAGAVGDRGLVEDHLVLALCQRRQGDLYRRTVLRDGYRVDGDGMTELVQQVDALCVERFRIHRFGESDPDRTELRAVHRSIDQIRTEDRRREGIRDEFDDERIGERGVAAGVGGACLDRGAGRRRRKLRQRDGGGPGEGNVVGDDLAVDEQFDVAHLHIVGDIELDIE</sequence>